<reference evidence="2 3" key="1">
    <citation type="submission" date="2024-09" db="EMBL/GenBank/DDBJ databases">
        <authorList>
            <person name="Lee S.D."/>
        </authorList>
    </citation>
    <scope>NUCLEOTIDE SEQUENCE [LARGE SCALE GENOMIC DNA]</scope>
    <source>
        <strain evidence="2 3">N1-5</strain>
    </source>
</reference>
<protein>
    <submittedName>
        <fullName evidence="2">DUF2218 domain-containing protein</fullName>
    </submittedName>
</protein>
<evidence type="ECO:0000256" key="1">
    <source>
        <dbReference type="SAM" id="MobiDB-lite"/>
    </source>
</evidence>
<accession>A0ABV6UNI4</accession>
<proteinExistence type="predicted"/>
<evidence type="ECO:0000313" key="3">
    <source>
        <dbReference type="Proteomes" id="UP001592528"/>
    </source>
</evidence>
<evidence type="ECO:0000313" key="2">
    <source>
        <dbReference type="EMBL" id="MFC1403016.1"/>
    </source>
</evidence>
<keyword evidence="3" id="KW-1185">Reference proteome</keyword>
<sequence>MHHPRSHTPDPAPADPAPADPAPADNGRQQGPVSAHARIPTERGERYGKQLCGHAAWKASRARWTPPDGVIEFPGSTGVCRITAEPDCLLLAVDAATPADLVRLQQIVGGNIERFGAREDLTVTWTDGPDHGATNGG</sequence>
<name>A0ABV6UNI4_9ACTN</name>
<feature type="region of interest" description="Disordered" evidence="1">
    <location>
        <begin position="1"/>
        <end position="45"/>
    </location>
</feature>
<feature type="compositionally biased region" description="Pro residues" evidence="1">
    <location>
        <begin position="10"/>
        <end position="21"/>
    </location>
</feature>
<organism evidence="2 3">
    <name type="scientific">Streptacidiphilus cavernicola</name>
    <dbReference type="NCBI Taxonomy" id="3342716"/>
    <lineage>
        <taxon>Bacteria</taxon>
        <taxon>Bacillati</taxon>
        <taxon>Actinomycetota</taxon>
        <taxon>Actinomycetes</taxon>
        <taxon>Kitasatosporales</taxon>
        <taxon>Streptomycetaceae</taxon>
        <taxon>Streptacidiphilus</taxon>
    </lineage>
</organism>
<comment type="caution">
    <text evidence="2">The sequence shown here is derived from an EMBL/GenBank/DDBJ whole genome shotgun (WGS) entry which is preliminary data.</text>
</comment>
<dbReference type="Proteomes" id="UP001592528">
    <property type="component" value="Unassembled WGS sequence"/>
</dbReference>
<dbReference type="InterPro" id="IPR014543">
    <property type="entry name" value="UCP028291"/>
</dbReference>
<gene>
    <name evidence="2" type="ORF">ACEZDJ_17130</name>
</gene>
<dbReference type="Gene3D" id="3.30.310.50">
    <property type="entry name" value="Alpha-D-phosphohexomutase, C-terminal domain"/>
    <property type="match status" value="1"/>
</dbReference>
<dbReference type="Pfam" id="PF09981">
    <property type="entry name" value="DUF2218"/>
    <property type="match status" value="1"/>
</dbReference>
<dbReference type="RefSeq" id="WP_051724823.1">
    <property type="nucleotide sequence ID" value="NZ_JBHEZZ010000008.1"/>
</dbReference>
<dbReference type="EMBL" id="JBHEZZ010000008">
    <property type="protein sequence ID" value="MFC1403016.1"/>
    <property type="molecule type" value="Genomic_DNA"/>
</dbReference>